<name>A0A9D4HU06_DREPO</name>
<proteinExistence type="predicted"/>
<evidence type="ECO:0000313" key="2">
    <source>
        <dbReference type="Proteomes" id="UP000828390"/>
    </source>
</evidence>
<reference evidence="1" key="1">
    <citation type="journal article" date="2019" name="bioRxiv">
        <title>The Genome of the Zebra Mussel, Dreissena polymorpha: A Resource for Invasive Species Research.</title>
        <authorList>
            <person name="McCartney M.A."/>
            <person name="Auch B."/>
            <person name="Kono T."/>
            <person name="Mallez S."/>
            <person name="Zhang Y."/>
            <person name="Obille A."/>
            <person name="Becker A."/>
            <person name="Abrahante J.E."/>
            <person name="Garbe J."/>
            <person name="Badalamenti J.P."/>
            <person name="Herman A."/>
            <person name="Mangelson H."/>
            <person name="Liachko I."/>
            <person name="Sullivan S."/>
            <person name="Sone E.D."/>
            <person name="Koren S."/>
            <person name="Silverstein K.A.T."/>
            <person name="Beckman K.B."/>
            <person name="Gohl D.M."/>
        </authorList>
    </citation>
    <scope>NUCLEOTIDE SEQUENCE</scope>
    <source>
        <strain evidence="1">Duluth1</strain>
        <tissue evidence="1">Whole animal</tissue>
    </source>
</reference>
<dbReference type="Proteomes" id="UP000828390">
    <property type="component" value="Unassembled WGS sequence"/>
</dbReference>
<gene>
    <name evidence="1" type="ORF">DPMN_057282</name>
</gene>
<sequence>MLFVRVRLLPPYLSAPLDFRLYMEVKARHRNRVEQSVATTGTASAVDNIAQTYEQFANMAYMEPTVKIGTTSMPMMKYSETFRYRLGPHQAGPRSNREMLHLKCASHLYFYLYLCFVSCYYPALFKVGKKNLQIVFPRAHCWDVKLKSTIPP</sequence>
<organism evidence="1 2">
    <name type="scientific">Dreissena polymorpha</name>
    <name type="common">Zebra mussel</name>
    <name type="synonym">Mytilus polymorpha</name>
    <dbReference type="NCBI Taxonomy" id="45954"/>
    <lineage>
        <taxon>Eukaryota</taxon>
        <taxon>Metazoa</taxon>
        <taxon>Spiralia</taxon>
        <taxon>Lophotrochozoa</taxon>
        <taxon>Mollusca</taxon>
        <taxon>Bivalvia</taxon>
        <taxon>Autobranchia</taxon>
        <taxon>Heteroconchia</taxon>
        <taxon>Euheterodonta</taxon>
        <taxon>Imparidentia</taxon>
        <taxon>Neoheterodontei</taxon>
        <taxon>Myida</taxon>
        <taxon>Dreissenoidea</taxon>
        <taxon>Dreissenidae</taxon>
        <taxon>Dreissena</taxon>
    </lineage>
</organism>
<evidence type="ECO:0000313" key="1">
    <source>
        <dbReference type="EMBL" id="KAH3731274.1"/>
    </source>
</evidence>
<accession>A0A9D4HU06</accession>
<comment type="caution">
    <text evidence="1">The sequence shown here is derived from an EMBL/GenBank/DDBJ whole genome shotgun (WGS) entry which is preliminary data.</text>
</comment>
<dbReference type="EMBL" id="JAIWYP010000012">
    <property type="protein sequence ID" value="KAH3731274.1"/>
    <property type="molecule type" value="Genomic_DNA"/>
</dbReference>
<reference evidence="1" key="2">
    <citation type="submission" date="2020-11" db="EMBL/GenBank/DDBJ databases">
        <authorList>
            <person name="McCartney M.A."/>
            <person name="Auch B."/>
            <person name="Kono T."/>
            <person name="Mallez S."/>
            <person name="Becker A."/>
            <person name="Gohl D.M."/>
            <person name="Silverstein K.A.T."/>
            <person name="Koren S."/>
            <person name="Bechman K.B."/>
            <person name="Herman A."/>
            <person name="Abrahante J.E."/>
            <person name="Garbe J."/>
        </authorList>
    </citation>
    <scope>NUCLEOTIDE SEQUENCE</scope>
    <source>
        <strain evidence="1">Duluth1</strain>
        <tissue evidence="1">Whole animal</tissue>
    </source>
</reference>
<dbReference type="AlphaFoldDB" id="A0A9D4HU06"/>
<protein>
    <submittedName>
        <fullName evidence="1">Uncharacterized protein</fullName>
    </submittedName>
</protein>
<keyword evidence="2" id="KW-1185">Reference proteome</keyword>